<accession>A0ABR9QNZ0</accession>
<feature type="transmembrane region" description="Helical" evidence="1">
    <location>
        <begin position="6"/>
        <end position="22"/>
    </location>
</feature>
<gene>
    <name evidence="2" type="ORF">IMZ08_17755</name>
</gene>
<dbReference type="EMBL" id="JADCLJ010000024">
    <property type="protein sequence ID" value="MBE4909884.1"/>
    <property type="molecule type" value="Genomic_DNA"/>
</dbReference>
<evidence type="ECO:0000256" key="1">
    <source>
        <dbReference type="SAM" id="Phobius"/>
    </source>
</evidence>
<proteinExistence type="predicted"/>
<name>A0ABR9QNZ0_9BACI</name>
<reference evidence="2 3" key="1">
    <citation type="submission" date="2020-10" db="EMBL/GenBank/DDBJ databases">
        <title>Bacillus sp. HD4P25, an endophyte from a halophyte.</title>
        <authorList>
            <person name="Sun J.-Q."/>
        </authorList>
    </citation>
    <scope>NUCLEOTIDE SEQUENCE [LARGE SCALE GENOMIC DNA]</scope>
    <source>
        <strain evidence="2 3">YIM 93174</strain>
    </source>
</reference>
<evidence type="ECO:0000313" key="2">
    <source>
        <dbReference type="EMBL" id="MBE4909884.1"/>
    </source>
</evidence>
<dbReference type="RefSeq" id="WP_193538944.1">
    <property type="nucleotide sequence ID" value="NZ_JADCLJ010000024.1"/>
</dbReference>
<protein>
    <submittedName>
        <fullName evidence="2">Uncharacterized protein</fullName>
    </submittedName>
</protein>
<comment type="caution">
    <text evidence="2">The sequence shown here is derived from an EMBL/GenBank/DDBJ whole genome shotgun (WGS) entry which is preliminary data.</text>
</comment>
<keyword evidence="1" id="KW-0812">Transmembrane</keyword>
<evidence type="ECO:0000313" key="3">
    <source>
        <dbReference type="Proteomes" id="UP001516662"/>
    </source>
</evidence>
<keyword evidence="1" id="KW-0472">Membrane</keyword>
<keyword evidence="1" id="KW-1133">Transmembrane helix</keyword>
<sequence length="141" mass="16942">MKKYLFISLLLIIIAVILIYFYKYREQNLGDLLDIGNVNKVHIITQHKGSFQFELKEVDQEYINKLTDFLNQYQVKLTNVHGWVSKYENERFELFLGYKNGKSDRFTIEHDVVVSTRVYKVLNAPLDYKWIQEFERNINPK</sequence>
<keyword evidence="3" id="KW-1185">Reference proteome</keyword>
<organism evidence="2 3">
    <name type="scientific">Litchfieldia luteola</name>
    <dbReference type="NCBI Taxonomy" id="682179"/>
    <lineage>
        <taxon>Bacteria</taxon>
        <taxon>Bacillati</taxon>
        <taxon>Bacillota</taxon>
        <taxon>Bacilli</taxon>
        <taxon>Bacillales</taxon>
        <taxon>Bacillaceae</taxon>
        <taxon>Litchfieldia</taxon>
    </lineage>
</organism>
<dbReference type="Proteomes" id="UP001516662">
    <property type="component" value="Unassembled WGS sequence"/>
</dbReference>